<gene>
    <name evidence="2" type="ORF">CMV_019861</name>
</gene>
<evidence type="ECO:0000256" key="1">
    <source>
        <dbReference type="SAM" id="MobiDB-lite"/>
    </source>
</evidence>
<feature type="region of interest" description="Disordered" evidence="1">
    <location>
        <begin position="74"/>
        <end position="93"/>
    </location>
</feature>
<comment type="caution">
    <text evidence="2">The sequence shown here is derived from an EMBL/GenBank/DDBJ whole genome shotgun (WGS) entry which is preliminary data.</text>
</comment>
<keyword evidence="3" id="KW-1185">Reference proteome</keyword>
<reference evidence="2" key="1">
    <citation type="submission" date="2020-03" db="EMBL/GenBank/DDBJ databases">
        <title>Castanea mollissima Vanexum genome sequencing.</title>
        <authorList>
            <person name="Staton M."/>
        </authorList>
    </citation>
    <scope>NUCLEOTIDE SEQUENCE</scope>
    <source>
        <tissue evidence="2">Leaf</tissue>
    </source>
</reference>
<protein>
    <submittedName>
        <fullName evidence="2">Uncharacterized protein</fullName>
    </submittedName>
</protein>
<name>A0A8J4QZK2_9ROSI</name>
<sequence>MKTSLVLERQKPTSNSGLPLVFIKTKQWPEHKTRVLDNNFFFFFLCWYWYWYRSCHSFSCQKIYEKRDQQQQQQHSVGRYAASRRSGGAEDLL</sequence>
<dbReference type="EMBL" id="JRKL02003565">
    <property type="protein sequence ID" value="KAF3954848.1"/>
    <property type="molecule type" value="Genomic_DNA"/>
</dbReference>
<accession>A0A8J4QZK2</accession>
<evidence type="ECO:0000313" key="3">
    <source>
        <dbReference type="Proteomes" id="UP000737018"/>
    </source>
</evidence>
<evidence type="ECO:0000313" key="2">
    <source>
        <dbReference type="EMBL" id="KAF3954848.1"/>
    </source>
</evidence>
<dbReference type="Proteomes" id="UP000737018">
    <property type="component" value="Unassembled WGS sequence"/>
</dbReference>
<dbReference type="AlphaFoldDB" id="A0A8J4QZK2"/>
<proteinExistence type="predicted"/>
<organism evidence="2 3">
    <name type="scientific">Castanea mollissima</name>
    <name type="common">Chinese chestnut</name>
    <dbReference type="NCBI Taxonomy" id="60419"/>
    <lineage>
        <taxon>Eukaryota</taxon>
        <taxon>Viridiplantae</taxon>
        <taxon>Streptophyta</taxon>
        <taxon>Embryophyta</taxon>
        <taxon>Tracheophyta</taxon>
        <taxon>Spermatophyta</taxon>
        <taxon>Magnoliopsida</taxon>
        <taxon>eudicotyledons</taxon>
        <taxon>Gunneridae</taxon>
        <taxon>Pentapetalae</taxon>
        <taxon>rosids</taxon>
        <taxon>fabids</taxon>
        <taxon>Fagales</taxon>
        <taxon>Fagaceae</taxon>
        <taxon>Castanea</taxon>
    </lineage>
</organism>